<proteinExistence type="predicted"/>
<dbReference type="Pfam" id="PF20143">
    <property type="entry name" value="NAD_kinase_C"/>
    <property type="match status" value="1"/>
</dbReference>
<dbReference type="GO" id="GO:0019674">
    <property type="term" value="P:NAD+ metabolic process"/>
    <property type="evidence" value="ECO:0007669"/>
    <property type="project" value="InterPro"/>
</dbReference>
<protein>
    <recommendedName>
        <fullName evidence="3">NAD(+) kinase</fullName>
    </recommendedName>
</protein>
<dbReference type="Proteomes" id="UP000037237">
    <property type="component" value="Unassembled WGS sequence"/>
</dbReference>
<dbReference type="InterPro" id="IPR017437">
    <property type="entry name" value="ATP-NAD_kinase_PpnK-typ_C"/>
</dbReference>
<dbReference type="PANTHER" id="PTHR20275:SF0">
    <property type="entry name" value="NAD KINASE"/>
    <property type="match status" value="1"/>
</dbReference>
<dbReference type="AlphaFoldDB" id="A0A0M0BX16"/>
<dbReference type="PANTHER" id="PTHR20275">
    <property type="entry name" value="NAD KINASE"/>
    <property type="match status" value="1"/>
</dbReference>
<dbReference type="InterPro" id="IPR017438">
    <property type="entry name" value="ATP-NAD_kinase_N"/>
</dbReference>
<gene>
    <name evidence="1" type="ORF">AC477_01895</name>
</gene>
<reference evidence="1 2" key="1">
    <citation type="submission" date="2015-06" db="EMBL/GenBank/DDBJ databases">
        <title>New insights into the roles of widespread benthic archaea in carbon and nitrogen cycling.</title>
        <authorList>
            <person name="Lazar C.S."/>
            <person name="Baker B.J."/>
            <person name="Seitz K.W."/>
            <person name="Hyde A.S."/>
            <person name="Dick G.J."/>
            <person name="Hinrichs K.-U."/>
            <person name="Teske A.P."/>
        </authorList>
    </citation>
    <scope>NUCLEOTIDE SEQUENCE [LARGE SCALE GENOMIC DNA]</scope>
    <source>
        <strain evidence="1">SG8-32-1</strain>
    </source>
</reference>
<dbReference type="GO" id="GO:0003951">
    <property type="term" value="F:NAD+ kinase activity"/>
    <property type="evidence" value="ECO:0007669"/>
    <property type="project" value="InterPro"/>
</dbReference>
<dbReference type="GO" id="GO:0006741">
    <property type="term" value="P:NADP+ biosynthetic process"/>
    <property type="evidence" value="ECO:0007669"/>
    <property type="project" value="TreeGrafter"/>
</dbReference>
<evidence type="ECO:0008006" key="3">
    <source>
        <dbReference type="Google" id="ProtNLM"/>
    </source>
</evidence>
<sequence>MVGTLSKVSKKLEKVLVVFKRDDLEVRNILAKEGFKVVEENPDFIVCYGGDGTVLFSERKFPGVPKLIIKTSRACRIYDYDLCDLKGLLSKIKVGNYQIHSEMKLETEAKGECLVGLNEIQVHLKLPIFAVRFSLAVDRKEYNNLIGDGVIIATPFGSTGYHKATGGERFEKGIGVSFNNLHNETVKSFVVSEDSVVRLTVTRGPAWLLADNNENFVELDDGDSVTIRKSMSLANFIYFS</sequence>
<dbReference type="SUPFAM" id="SSF111331">
    <property type="entry name" value="NAD kinase/diacylglycerol kinase-like"/>
    <property type="match status" value="1"/>
</dbReference>
<evidence type="ECO:0000313" key="2">
    <source>
        <dbReference type="Proteomes" id="UP000037237"/>
    </source>
</evidence>
<organism evidence="1 2">
    <name type="scientific">miscellaneous Crenarchaeota group-1 archaeon SG8-32-1</name>
    <dbReference type="NCBI Taxonomy" id="1685124"/>
    <lineage>
        <taxon>Archaea</taxon>
        <taxon>Candidatus Bathyarchaeota</taxon>
        <taxon>MCG-1</taxon>
    </lineage>
</organism>
<comment type="caution">
    <text evidence="1">The sequence shown here is derived from an EMBL/GenBank/DDBJ whole genome shotgun (WGS) entry which is preliminary data.</text>
</comment>
<name>A0A0M0BX16_9ARCH</name>
<dbReference type="Gene3D" id="2.60.200.30">
    <property type="entry name" value="Probable inorganic polyphosphate/atp-NAD kinase, domain 2"/>
    <property type="match status" value="1"/>
</dbReference>
<dbReference type="Gene3D" id="3.40.50.10330">
    <property type="entry name" value="Probable inorganic polyphosphate/atp-NAD kinase, domain 1"/>
    <property type="match status" value="1"/>
</dbReference>
<evidence type="ECO:0000313" key="1">
    <source>
        <dbReference type="EMBL" id="KON33163.1"/>
    </source>
</evidence>
<accession>A0A0M0BX16</accession>
<dbReference type="EMBL" id="LFWU01000038">
    <property type="protein sequence ID" value="KON33163.1"/>
    <property type="molecule type" value="Genomic_DNA"/>
</dbReference>
<dbReference type="InterPro" id="IPR016064">
    <property type="entry name" value="NAD/diacylglycerol_kinase_sf"/>
</dbReference>